<proteinExistence type="predicted"/>
<accession>A0ABP7DYF0</accession>
<dbReference type="Pfam" id="PF14907">
    <property type="entry name" value="NTP_transf_5"/>
    <property type="match status" value="1"/>
</dbReference>
<dbReference type="Proteomes" id="UP001501468">
    <property type="component" value="Unassembled WGS sequence"/>
</dbReference>
<evidence type="ECO:0000313" key="2">
    <source>
        <dbReference type="Proteomes" id="UP001501468"/>
    </source>
</evidence>
<dbReference type="RefSeq" id="WP_344948394.1">
    <property type="nucleotide sequence ID" value="NZ_BAABDC010000005.1"/>
</dbReference>
<protein>
    <recommendedName>
        <fullName evidence="3">Nucleotidyltransferase family protein</fullName>
    </recommendedName>
</protein>
<name>A0ABP7DYF0_9MICO</name>
<sequence>MAAHEATESPAAAASVPLEVRIGFAHASLQWIADRCGADLIHVKGAALDPTLVPGRRYSDADVLARPHQVRHLLDELRRHDWELINSFTFGSSFEHSATLRHDDFGLLDLHRIFPGTGPTPEQAFDTLWAARTTTTLGGVECAVPPRDAQAALLLLHAARGGGDLKAANDVEWVWNAVDDAQRQRILGWIDRLDAGLGFSVITGTLDDHRDDPAYDLWRVASRGGTRMDEWRARVRAARGVRAKVEVAARSVLVNVEHLTIVRGRPVSRGEVLAEFFARPLRGLREQVARRTHPGRDGDR</sequence>
<reference evidence="2" key="1">
    <citation type="journal article" date="2019" name="Int. J. Syst. Evol. Microbiol.">
        <title>The Global Catalogue of Microorganisms (GCM) 10K type strain sequencing project: providing services to taxonomists for standard genome sequencing and annotation.</title>
        <authorList>
            <consortium name="The Broad Institute Genomics Platform"/>
            <consortium name="The Broad Institute Genome Sequencing Center for Infectious Disease"/>
            <person name="Wu L."/>
            <person name="Ma J."/>
        </authorList>
    </citation>
    <scope>NUCLEOTIDE SEQUENCE [LARGE SCALE GENOMIC DNA]</scope>
    <source>
        <strain evidence="2">JCM 17125</strain>
    </source>
</reference>
<dbReference type="InterPro" id="IPR039498">
    <property type="entry name" value="NTP_transf_5"/>
</dbReference>
<dbReference type="EMBL" id="BAABDC010000005">
    <property type="protein sequence ID" value="GAA3711787.1"/>
    <property type="molecule type" value="Genomic_DNA"/>
</dbReference>
<evidence type="ECO:0000313" key="1">
    <source>
        <dbReference type="EMBL" id="GAA3711787.1"/>
    </source>
</evidence>
<gene>
    <name evidence="1" type="ORF">GCM10022399_30710</name>
</gene>
<organism evidence="1 2">
    <name type="scientific">Terrabacter ginsenosidimutans</name>
    <dbReference type="NCBI Taxonomy" id="490575"/>
    <lineage>
        <taxon>Bacteria</taxon>
        <taxon>Bacillati</taxon>
        <taxon>Actinomycetota</taxon>
        <taxon>Actinomycetes</taxon>
        <taxon>Micrococcales</taxon>
        <taxon>Intrasporangiaceae</taxon>
        <taxon>Terrabacter</taxon>
    </lineage>
</organism>
<comment type="caution">
    <text evidence="1">The sequence shown here is derived from an EMBL/GenBank/DDBJ whole genome shotgun (WGS) entry which is preliminary data.</text>
</comment>
<evidence type="ECO:0008006" key="3">
    <source>
        <dbReference type="Google" id="ProtNLM"/>
    </source>
</evidence>
<keyword evidence="2" id="KW-1185">Reference proteome</keyword>